<evidence type="ECO:0000256" key="2">
    <source>
        <dbReference type="PROSITE-ProRule" id="PRU00192"/>
    </source>
</evidence>
<dbReference type="InterPro" id="IPR001452">
    <property type="entry name" value="SH3_domain"/>
</dbReference>
<dbReference type="EMBL" id="MU167318">
    <property type="protein sequence ID" value="KAG0143487.1"/>
    <property type="molecule type" value="Genomic_DNA"/>
</dbReference>
<evidence type="ECO:0000313" key="6">
    <source>
        <dbReference type="Proteomes" id="UP000886653"/>
    </source>
</evidence>
<feature type="compositionally biased region" description="Acidic residues" evidence="3">
    <location>
        <begin position="315"/>
        <end position="335"/>
    </location>
</feature>
<dbReference type="InterPro" id="IPR036028">
    <property type="entry name" value="SH3-like_dom_sf"/>
</dbReference>
<dbReference type="OrthoDB" id="2504362at2759"/>
<protein>
    <recommendedName>
        <fullName evidence="4">SH3 domain-containing protein</fullName>
    </recommendedName>
</protein>
<dbReference type="SUPFAM" id="SSF50044">
    <property type="entry name" value="SH3-domain"/>
    <property type="match status" value="1"/>
</dbReference>
<dbReference type="Gene3D" id="2.30.30.40">
    <property type="entry name" value="SH3 Domains"/>
    <property type="match status" value="1"/>
</dbReference>
<dbReference type="PROSITE" id="PS50002">
    <property type="entry name" value="SH3"/>
    <property type="match status" value="1"/>
</dbReference>
<evidence type="ECO:0000256" key="1">
    <source>
        <dbReference type="ARBA" id="ARBA00022443"/>
    </source>
</evidence>
<feature type="region of interest" description="Disordered" evidence="3">
    <location>
        <begin position="1"/>
        <end position="198"/>
    </location>
</feature>
<evidence type="ECO:0000259" key="4">
    <source>
        <dbReference type="PROSITE" id="PS50002"/>
    </source>
</evidence>
<gene>
    <name evidence="5" type="ORF">CROQUDRAFT_134964</name>
</gene>
<accession>A0A9P6NDA4</accession>
<evidence type="ECO:0000256" key="3">
    <source>
        <dbReference type="SAM" id="MobiDB-lite"/>
    </source>
</evidence>
<dbReference type="Pfam" id="PF00018">
    <property type="entry name" value="SH3_1"/>
    <property type="match status" value="1"/>
</dbReference>
<dbReference type="AlphaFoldDB" id="A0A9P6NDA4"/>
<sequence length="458" mass="49163">MNPASASAPASTTAPAPAPAPVPKPIRDRPQMTTLFSQFARIPSNPTPNSPGQPPPSSGSSTRFSLSLPIDPSSHPLPSSPSLFSALLSPSNTKTTTITTTAAVPTRPTANLTKPPAPLPRPRALSSSHLPPPFPSPSGAFLPPPSSHWLPLVLPPACHRKKPTQPTTREPEPNPAPPSTRSRRRSHSQSLLCEPEFGGRVSNASSLAEHAHRRSAPPIASSIALPPSLTTSTVTVQSGGIIRIRDFGFASDDPRHTGILTPSSQPSERVPKMVEEDEELRAERSASYLCMPSSEGPILWTTMPTTPTRMREDQDSSEGGDGEIELDSDDGLDSEDGLREEIERRRESLDKSLQSIGRPSIGSVVDDTDEEEFEGLWVALYGFEAEGESEMGLVEGEVVRVVRAVCDGWVVARKVPGELDEAGNFIERVLDGQEMVEGEQVDEGDQMGLCPQNYLARI</sequence>
<keyword evidence="6" id="KW-1185">Reference proteome</keyword>
<organism evidence="5 6">
    <name type="scientific">Cronartium quercuum f. sp. fusiforme G11</name>
    <dbReference type="NCBI Taxonomy" id="708437"/>
    <lineage>
        <taxon>Eukaryota</taxon>
        <taxon>Fungi</taxon>
        <taxon>Dikarya</taxon>
        <taxon>Basidiomycota</taxon>
        <taxon>Pucciniomycotina</taxon>
        <taxon>Pucciniomycetes</taxon>
        <taxon>Pucciniales</taxon>
        <taxon>Coleosporiaceae</taxon>
        <taxon>Cronartium</taxon>
    </lineage>
</organism>
<feature type="compositionally biased region" description="Low complexity" evidence="3">
    <location>
        <begin position="1"/>
        <end position="15"/>
    </location>
</feature>
<comment type="caution">
    <text evidence="5">The sequence shown here is derived from an EMBL/GenBank/DDBJ whole genome shotgun (WGS) entry which is preliminary data.</text>
</comment>
<feature type="compositionally biased region" description="Pro residues" evidence="3">
    <location>
        <begin position="45"/>
        <end position="57"/>
    </location>
</feature>
<reference evidence="5" key="1">
    <citation type="submission" date="2013-11" db="EMBL/GenBank/DDBJ databases">
        <title>Genome sequence of the fusiform rust pathogen reveals effectors for host alternation and coevolution with pine.</title>
        <authorList>
            <consortium name="DOE Joint Genome Institute"/>
            <person name="Smith K."/>
            <person name="Pendleton A."/>
            <person name="Kubisiak T."/>
            <person name="Anderson C."/>
            <person name="Salamov A."/>
            <person name="Aerts A."/>
            <person name="Riley R."/>
            <person name="Clum A."/>
            <person name="Lindquist E."/>
            <person name="Ence D."/>
            <person name="Campbell M."/>
            <person name="Kronenberg Z."/>
            <person name="Feau N."/>
            <person name="Dhillon B."/>
            <person name="Hamelin R."/>
            <person name="Burleigh J."/>
            <person name="Smith J."/>
            <person name="Yandell M."/>
            <person name="Nelson C."/>
            <person name="Grigoriev I."/>
            <person name="Davis J."/>
        </authorList>
    </citation>
    <scope>NUCLEOTIDE SEQUENCE</scope>
    <source>
        <strain evidence="5">G11</strain>
    </source>
</reference>
<dbReference type="PRINTS" id="PR00499">
    <property type="entry name" value="P67PHOX"/>
</dbReference>
<feature type="region of interest" description="Disordered" evidence="3">
    <location>
        <begin position="293"/>
        <end position="335"/>
    </location>
</feature>
<keyword evidence="1 2" id="KW-0728">SH3 domain</keyword>
<evidence type="ECO:0000313" key="5">
    <source>
        <dbReference type="EMBL" id="KAG0143487.1"/>
    </source>
</evidence>
<feature type="compositionally biased region" description="Pro residues" evidence="3">
    <location>
        <begin position="130"/>
        <end position="146"/>
    </location>
</feature>
<proteinExistence type="predicted"/>
<feature type="domain" description="SH3" evidence="4">
    <location>
        <begin position="372"/>
        <end position="458"/>
    </location>
</feature>
<feature type="compositionally biased region" description="Low complexity" evidence="3">
    <location>
        <begin position="58"/>
        <end position="110"/>
    </location>
</feature>
<name>A0A9P6NDA4_9BASI</name>
<dbReference type="Proteomes" id="UP000886653">
    <property type="component" value="Unassembled WGS sequence"/>
</dbReference>